<dbReference type="InterPro" id="IPR010368">
    <property type="entry name" value="Com_YlbF"/>
</dbReference>
<dbReference type="Proteomes" id="UP000254808">
    <property type="component" value="Chromosome"/>
</dbReference>
<reference evidence="1 2" key="1">
    <citation type="submission" date="2018-03" db="EMBL/GenBank/DDBJ databases">
        <title>Phenotypic and genomic properties of Cyclonatronum proteinivorum gen. nov., sp. nov., a haloalkaliphilic bacteroidete from soda lakes possessing Na+-translocating rhodopsin.</title>
        <authorList>
            <person name="Toshchakov S.V."/>
            <person name="Korzhenkov A."/>
            <person name="Samarov N.I."/>
            <person name="Kublanov I.V."/>
            <person name="Muntyan M.S."/>
            <person name="Sorokin D.Y."/>
        </authorList>
    </citation>
    <scope>NUCLEOTIDE SEQUENCE [LARGE SCALE GENOMIC DNA]</scope>
    <source>
        <strain evidence="1 2">Omega</strain>
    </source>
</reference>
<evidence type="ECO:0000313" key="2">
    <source>
        <dbReference type="Proteomes" id="UP000254808"/>
    </source>
</evidence>
<keyword evidence="2" id="KW-1185">Reference proteome</keyword>
<accession>A0A345UGV1</accession>
<dbReference type="EMBL" id="CP027806">
    <property type="protein sequence ID" value="AXI99702.1"/>
    <property type="molecule type" value="Genomic_DNA"/>
</dbReference>
<proteinExistence type="predicted"/>
<dbReference type="RefSeq" id="WP_114983042.1">
    <property type="nucleotide sequence ID" value="NZ_CP027806.1"/>
</dbReference>
<gene>
    <name evidence="1" type="ORF">CYPRO_0415</name>
</gene>
<dbReference type="InterPro" id="IPR023378">
    <property type="entry name" value="YheA/YmcA-like_dom_sf"/>
</dbReference>
<protein>
    <submittedName>
        <fullName evidence="1">Control of competence regulator ComK, YlbF/YmcA</fullName>
    </submittedName>
</protein>
<dbReference type="Gene3D" id="1.20.1500.10">
    <property type="entry name" value="YheA/YmcA-like"/>
    <property type="match status" value="1"/>
</dbReference>
<dbReference type="KEGG" id="cprv:CYPRO_0415"/>
<dbReference type="SUPFAM" id="SSF158622">
    <property type="entry name" value="YheA/YmcA-like"/>
    <property type="match status" value="1"/>
</dbReference>
<dbReference type="AlphaFoldDB" id="A0A345UGV1"/>
<name>A0A345UGV1_9BACT</name>
<dbReference type="Pfam" id="PF06133">
    <property type="entry name" value="Com_YlbF"/>
    <property type="match status" value="1"/>
</dbReference>
<sequence>MSTLSPELQHHIQAFADALLATEQSDDFVKARTTFEGDETAIDLMTRLNTLSYELSRKQHAGTLEQHEIAQYKEVQEEFISNEVVAELEQRERMLVELMRECNHEISGMLGLDFAKDAAQSSCGCSS</sequence>
<organism evidence="1 2">
    <name type="scientific">Cyclonatronum proteinivorum</name>
    <dbReference type="NCBI Taxonomy" id="1457365"/>
    <lineage>
        <taxon>Bacteria</taxon>
        <taxon>Pseudomonadati</taxon>
        <taxon>Balneolota</taxon>
        <taxon>Balneolia</taxon>
        <taxon>Balneolales</taxon>
        <taxon>Cyclonatronaceae</taxon>
        <taxon>Cyclonatronum</taxon>
    </lineage>
</organism>
<evidence type="ECO:0000313" key="1">
    <source>
        <dbReference type="EMBL" id="AXI99702.1"/>
    </source>
</evidence>